<dbReference type="CDD" id="cd00637">
    <property type="entry name" value="7tm_classA_rhodopsin-like"/>
    <property type="match status" value="1"/>
</dbReference>
<dbReference type="EMBL" id="VDEP01000035">
    <property type="protein sequence ID" value="KAA1136554.1"/>
    <property type="molecule type" value="Genomic_DNA"/>
</dbReference>
<feature type="transmembrane region" description="Helical" evidence="6">
    <location>
        <begin position="69"/>
        <end position="92"/>
    </location>
</feature>
<dbReference type="GO" id="GO:0007189">
    <property type="term" value="P:adenylate cyclase-activating G protein-coupled receptor signaling pathway"/>
    <property type="evidence" value="ECO:0007669"/>
    <property type="project" value="TreeGrafter"/>
</dbReference>
<dbReference type="InterPro" id="IPR017452">
    <property type="entry name" value="GPCR_Rhodpsn_7TM"/>
</dbReference>
<keyword evidence="3 6" id="KW-1133">Transmembrane helix</keyword>
<dbReference type="AlphaFoldDB" id="A0A5B0P9X2"/>
<feature type="transmembrane region" description="Helical" evidence="6">
    <location>
        <begin position="112"/>
        <end position="135"/>
    </location>
</feature>
<dbReference type="Gene3D" id="1.20.1070.10">
    <property type="entry name" value="Rhodopsin 7-helix transmembrane proteins"/>
    <property type="match status" value="1"/>
</dbReference>
<evidence type="ECO:0000256" key="6">
    <source>
        <dbReference type="SAM" id="Phobius"/>
    </source>
</evidence>
<evidence type="ECO:0000313" key="8">
    <source>
        <dbReference type="EMBL" id="KAA1097826.1"/>
    </source>
</evidence>
<protein>
    <recommendedName>
        <fullName evidence="7">G-protein coupled receptors family 1 profile domain-containing protein</fullName>
    </recommendedName>
</protein>
<evidence type="ECO:0000256" key="1">
    <source>
        <dbReference type="ARBA" id="ARBA00004141"/>
    </source>
</evidence>
<proteinExistence type="predicted"/>
<evidence type="ECO:0000259" key="7">
    <source>
        <dbReference type="PROSITE" id="PS50262"/>
    </source>
</evidence>
<accession>A0A5B0P9X2</accession>
<dbReference type="SUPFAM" id="SSF81321">
    <property type="entry name" value="Family A G protein-coupled receptor-like"/>
    <property type="match status" value="1"/>
</dbReference>
<organism evidence="8 12">
    <name type="scientific">Puccinia graminis f. sp. tritici</name>
    <dbReference type="NCBI Taxonomy" id="56615"/>
    <lineage>
        <taxon>Eukaryota</taxon>
        <taxon>Fungi</taxon>
        <taxon>Dikarya</taxon>
        <taxon>Basidiomycota</taxon>
        <taxon>Pucciniomycotina</taxon>
        <taxon>Pucciniomycetes</taxon>
        <taxon>Pucciniales</taxon>
        <taxon>Pucciniaceae</taxon>
        <taxon>Puccinia</taxon>
    </lineage>
</organism>
<feature type="transmembrane region" description="Helical" evidence="6">
    <location>
        <begin position="278"/>
        <end position="297"/>
    </location>
</feature>
<evidence type="ECO:0000313" key="13">
    <source>
        <dbReference type="Proteomes" id="UP000325313"/>
    </source>
</evidence>
<evidence type="ECO:0000256" key="2">
    <source>
        <dbReference type="ARBA" id="ARBA00022692"/>
    </source>
</evidence>
<keyword evidence="2 6" id="KW-0812">Transmembrane</keyword>
<feature type="transmembrane region" description="Helical" evidence="6">
    <location>
        <begin position="20"/>
        <end position="49"/>
    </location>
</feature>
<comment type="caution">
    <text evidence="8">The sequence shown here is derived from an EMBL/GenBank/DDBJ whole genome shotgun (WGS) entry which is preliminary data.</text>
</comment>
<dbReference type="PANTHER" id="PTHR23112:SF37">
    <property type="entry name" value="G PROTEIN-COUPLED RECEPTOR GPR1"/>
    <property type="match status" value="1"/>
</dbReference>
<dbReference type="GO" id="GO:0004930">
    <property type="term" value="F:G protein-coupled receptor activity"/>
    <property type="evidence" value="ECO:0007669"/>
    <property type="project" value="TreeGrafter"/>
</dbReference>
<name>A0A5B0P9X2_PUCGR</name>
<dbReference type="PROSITE" id="PS50262">
    <property type="entry name" value="G_PROTEIN_RECEP_F1_2"/>
    <property type="match status" value="1"/>
</dbReference>
<comment type="subcellular location">
    <subcellularLocation>
        <location evidence="1">Membrane</location>
        <topology evidence="1">Multi-pass membrane protein</topology>
    </subcellularLocation>
</comment>
<evidence type="ECO:0000256" key="4">
    <source>
        <dbReference type="ARBA" id="ARBA00023136"/>
    </source>
</evidence>
<dbReference type="PANTHER" id="PTHR23112">
    <property type="entry name" value="G PROTEIN-COUPLED RECEPTOR 157-RELATED"/>
    <property type="match status" value="1"/>
</dbReference>
<keyword evidence="12" id="KW-1185">Reference proteome</keyword>
<evidence type="ECO:0000313" key="11">
    <source>
        <dbReference type="EMBL" id="KAA1136554.1"/>
    </source>
</evidence>
<feature type="transmembrane region" description="Helical" evidence="6">
    <location>
        <begin position="309"/>
        <end position="328"/>
    </location>
</feature>
<evidence type="ECO:0000256" key="5">
    <source>
        <dbReference type="SAM" id="MobiDB-lite"/>
    </source>
</evidence>
<dbReference type="OrthoDB" id="100006at2759"/>
<evidence type="ECO:0000313" key="10">
    <source>
        <dbReference type="EMBL" id="KAA1117213.1"/>
    </source>
</evidence>
<dbReference type="EMBL" id="VDEP01000270">
    <property type="protein sequence ID" value="KAA1117213.1"/>
    <property type="molecule type" value="Genomic_DNA"/>
</dbReference>
<feature type="region of interest" description="Disordered" evidence="5">
    <location>
        <begin position="375"/>
        <end position="397"/>
    </location>
</feature>
<evidence type="ECO:0000256" key="3">
    <source>
        <dbReference type="ARBA" id="ARBA00022989"/>
    </source>
</evidence>
<feature type="domain" description="G-protein coupled receptors family 1 profile" evidence="7">
    <location>
        <begin position="41"/>
        <end position="328"/>
    </location>
</feature>
<gene>
    <name evidence="9" type="ORF">PGT21_019574</name>
    <name evidence="8" type="ORF">PGT21_021287</name>
    <name evidence="11" type="ORF">PGTUg99_035296</name>
    <name evidence="10" type="ORF">PGTUg99_037054</name>
</gene>
<dbReference type="EMBL" id="VSWC01000053">
    <property type="protein sequence ID" value="KAA1101424.1"/>
    <property type="molecule type" value="Genomic_DNA"/>
</dbReference>
<sequence>MSVSLPSYQPPPSHLTVDRHGLLIVAGAASISLFATLFLLLYVTILSIVSKRPGCTWASLRLVFMQTSFGPIFLNLVFADMLLAIGLMHNFINFHEHGPVTASITCTSQGVLIQLADVASALLNLLIAIETFIILSNGPMLSWYTQFSTVGIWMLSCCFAVLGFLSFSSLELHSFYNWNGAWCWISPDYLTYQITFHNVWIWLAATGLIALYGTLFTRIRTHYKGEGHILRRSSIVIPAPSTPSTMSSMSGSLSNLSKAAKRQKVGNKGLRVVARTMLVYPISFVAYSIPLTVISLIENYRRSTLNPVVALVLSTLFALRGAIDVLAFGMTRNVFILRTPPTPVYDEEQLTPTSPNSIHKTRQISLDLDKIQEIKESRDPNHSQRSHESVDVKFYHS</sequence>
<dbReference type="GO" id="GO:0005886">
    <property type="term" value="C:plasma membrane"/>
    <property type="evidence" value="ECO:0007669"/>
    <property type="project" value="TreeGrafter"/>
</dbReference>
<evidence type="ECO:0000313" key="12">
    <source>
        <dbReference type="Proteomes" id="UP000324748"/>
    </source>
</evidence>
<evidence type="ECO:0000313" key="9">
    <source>
        <dbReference type="EMBL" id="KAA1101424.1"/>
    </source>
</evidence>
<dbReference type="Proteomes" id="UP000324748">
    <property type="component" value="Unassembled WGS sequence"/>
</dbReference>
<dbReference type="EMBL" id="VSWC01000066">
    <property type="protein sequence ID" value="KAA1097826.1"/>
    <property type="molecule type" value="Genomic_DNA"/>
</dbReference>
<reference evidence="12 13" key="1">
    <citation type="submission" date="2019-05" db="EMBL/GenBank/DDBJ databases">
        <title>Emergence of the Ug99 lineage of the wheat stem rust pathogen through somatic hybridization.</title>
        <authorList>
            <person name="Li F."/>
            <person name="Upadhyaya N.M."/>
            <person name="Sperschneider J."/>
            <person name="Matny O."/>
            <person name="Nguyen-Phuc H."/>
            <person name="Mago R."/>
            <person name="Raley C."/>
            <person name="Miller M.E."/>
            <person name="Silverstein K.A.T."/>
            <person name="Henningsen E."/>
            <person name="Hirsch C.D."/>
            <person name="Visser B."/>
            <person name="Pretorius Z.A."/>
            <person name="Steffenson B.J."/>
            <person name="Schwessinger B."/>
            <person name="Dodds P.N."/>
            <person name="Figueroa M."/>
        </authorList>
    </citation>
    <scope>NUCLEOTIDE SEQUENCE [LARGE SCALE GENOMIC DNA]</scope>
    <source>
        <strain evidence="8">21-0</strain>
        <strain evidence="10 13">Ug99</strain>
    </source>
</reference>
<keyword evidence="4 6" id="KW-0472">Membrane</keyword>
<dbReference type="Proteomes" id="UP000325313">
    <property type="component" value="Unassembled WGS sequence"/>
</dbReference>
<feature type="transmembrane region" description="Helical" evidence="6">
    <location>
        <begin position="147"/>
        <end position="167"/>
    </location>
</feature>
<feature type="transmembrane region" description="Helical" evidence="6">
    <location>
        <begin position="199"/>
        <end position="217"/>
    </location>
</feature>